<dbReference type="HOGENOM" id="CLU_906734_0_0_1"/>
<sequence>MTADVELGKPIESQGPLTSSQVRKRAAEAEKQRPGTAAGVAEMNACSFILAYKLHNYILLKAPDNTATEIQMGGRLWRIGQLLIARPVRSFSSSPFLLVRSIAHCPVHSPVLIIRFISDYIKYFPSTAGLCDRRIEYEQLRKATDIVAAQAPIDRRIEGEQLTICAFEIMATYLGHGCNRYPRKGAEYRALAVGSKPGMEISREMVAGEAPIVPIEDHVELDGEPGVLPEVHEPEERDDRRRAPSKRNTILCIVELGPLEEEETVERECPATAEDPMEVDVDETPTKGPAKRKRGHGRLMLSSVFRS</sequence>
<keyword evidence="3" id="KW-1185">Reference proteome</keyword>
<protein>
    <submittedName>
        <fullName evidence="2">Predicted protein</fullName>
    </submittedName>
</protein>
<organism evidence="3">
    <name type="scientific">Verticillium alfalfae (strain VaMs.102 / ATCC MYA-4576 / FGSC 10136)</name>
    <name type="common">Verticillium wilt of alfalfa</name>
    <name type="synonym">Verticillium albo-atrum</name>
    <dbReference type="NCBI Taxonomy" id="526221"/>
    <lineage>
        <taxon>Eukaryota</taxon>
        <taxon>Fungi</taxon>
        <taxon>Dikarya</taxon>
        <taxon>Ascomycota</taxon>
        <taxon>Pezizomycotina</taxon>
        <taxon>Sordariomycetes</taxon>
        <taxon>Hypocreomycetidae</taxon>
        <taxon>Glomerellales</taxon>
        <taxon>Plectosphaerellaceae</taxon>
        <taxon>Verticillium</taxon>
    </lineage>
</organism>
<dbReference type="GeneID" id="9529528"/>
<dbReference type="AlphaFoldDB" id="C9SU98"/>
<evidence type="ECO:0000313" key="2">
    <source>
        <dbReference type="EMBL" id="EEY22409.1"/>
    </source>
</evidence>
<dbReference type="Proteomes" id="UP000008698">
    <property type="component" value="Unassembled WGS sequence"/>
</dbReference>
<proteinExistence type="predicted"/>
<feature type="region of interest" description="Disordered" evidence="1">
    <location>
        <begin position="1"/>
        <end position="20"/>
    </location>
</feature>
<dbReference type="EMBL" id="DS985225">
    <property type="protein sequence ID" value="EEY22409.1"/>
    <property type="molecule type" value="Genomic_DNA"/>
</dbReference>
<dbReference type="KEGG" id="val:VDBG_08519"/>
<gene>
    <name evidence="2" type="ORF">VDBG_08519</name>
</gene>
<dbReference type="eggNOG" id="ENOG502T494">
    <property type="taxonomic scope" value="Eukaryota"/>
</dbReference>
<evidence type="ECO:0000313" key="3">
    <source>
        <dbReference type="Proteomes" id="UP000008698"/>
    </source>
</evidence>
<feature type="region of interest" description="Disordered" evidence="1">
    <location>
        <begin position="225"/>
        <end position="244"/>
    </location>
</feature>
<dbReference type="RefSeq" id="XP_003001474.1">
    <property type="nucleotide sequence ID" value="XM_003001428.1"/>
</dbReference>
<evidence type="ECO:0000256" key="1">
    <source>
        <dbReference type="SAM" id="MobiDB-lite"/>
    </source>
</evidence>
<dbReference type="OrthoDB" id="5244662at2759"/>
<name>C9SU98_VERA1</name>
<dbReference type="STRING" id="526221.C9SU98"/>
<reference evidence="3" key="1">
    <citation type="journal article" date="2011" name="PLoS Pathog.">
        <title>Comparative genomics yields insights into niche adaptation of plant vascular wilt pathogens.</title>
        <authorList>
            <person name="Klosterman S.J."/>
            <person name="Subbarao K.V."/>
            <person name="Kang S."/>
            <person name="Veronese P."/>
            <person name="Gold S.E."/>
            <person name="Thomma B.P.H.J."/>
            <person name="Chen Z."/>
            <person name="Henrissat B."/>
            <person name="Lee Y.-H."/>
            <person name="Park J."/>
            <person name="Garcia-Pedrajas M.D."/>
            <person name="Barbara D.J."/>
            <person name="Anchieta A."/>
            <person name="de Jonge R."/>
            <person name="Santhanam P."/>
            <person name="Maruthachalam K."/>
            <person name="Atallah Z."/>
            <person name="Amyotte S.G."/>
            <person name="Paz Z."/>
            <person name="Inderbitzin P."/>
            <person name="Hayes R.J."/>
            <person name="Heiman D.I."/>
            <person name="Young S."/>
            <person name="Zeng Q."/>
            <person name="Engels R."/>
            <person name="Galagan J."/>
            <person name="Cuomo C.A."/>
            <person name="Dobinson K.F."/>
            <person name="Ma L.-J."/>
        </authorList>
    </citation>
    <scope>NUCLEOTIDE SEQUENCE [LARGE SCALE GENOMIC DNA]</scope>
    <source>
        <strain evidence="3">VaMs.102 / ATCC MYA-4576 / FGSC 10136</strain>
    </source>
</reference>
<feature type="region of interest" description="Disordered" evidence="1">
    <location>
        <begin position="262"/>
        <end position="307"/>
    </location>
</feature>
<accession>C9SU98</accession>
<feature type="compositionally biased region" description="Basic and acidic residues" evidence="1">
    <location>
        <begin position="230"/>
        <end position="242"/>
    </location>
</feature>